<dbReference type="EMBL" id="CAJMWT010001000">
    <property type="protein sequence ID" value="CAE6371027.1"/>
    <property type="molecule type" value="Genomic_DNA"/>
</dbReference>
<feature type="region of interest" description="Disordered" evidence="6">
    <location>
        <begin position="107"/>
        <end position="127"/>
    </location>
</feature>
<comment type="similarity">
    <text evidence="2">Belongs to the RER1 family.</text>
</comment>
<evidence type="ECO:0000313" key="9">
    <source>
        <dbReference type="Proteomes" id="UP000663843"/>
    </source>
</evidence>
<keyword evidence="5 7" id="KW-0472">Membrane</keyword>
<dbReference type="GO" id="GO:0006890">
    <property type="term" value="P:retrograde vesicle-mediated transport, Golgi to endoplasmic reticulum"/>
    <property type="evidence" value="ECO:0007669"/>
    <property type="project" value="TreeGrafter"/>
</dbReference>
<evidence type="ECO:0000256" key="5">
    <source>
        <dbReference type="ARBA" id="ARBA00023136"/>
    </source>
</evidence>
<dbReference type="AlphaFoldDB" id="A0A8H2WGY3"/>
<name>A0A8H2WGY3_9AGAM</name>
<accession>A0A8H2WGY3</accession>
<evidence type="ECO:0000256" key="6">
    <source>
        <dbReference type="SAM" id="MobiDB-lite"/>
    </source>
</evidence>
<dbReference type="GO" id="GO:0005783">
    <property type="term" value="C:endoplasmic reticulum"/>
    <property type="evidence" value="ECO:0007669"/>
    <property type="project" value="GOC"/>
</dbReference>
<dbReference type="GO" id="GO:0000139">
    <property type="term" value="C:Golgi membrane"/>
    <property type="evidence" value="ECO:0007669"/>
    <property type="project" value="TreeGrafter"/>
</dbReference>
<evidence type="ECO:0000256" key="2">
    <source>
        <dbReference type="ARBA" id="ARBA00006070"/>
    </source>
</evidence>
<protein>
    <recommendedName>
        <fullName evidence="10">Protein RER1</fullName>
    </recommendedName>
</protein>
<gene>
    <name evidence="8" type="ORF">RDB_LOCUS18587</name>
</gene>
<dbReference type="Pfam" id="PF03248">
    <property type="entry name" value="Rer1"/>
    <property type="match status" value="1"/>
</dbReference>
<dbReference type="PANTHER" id="PTHR10743:SF0">
    <property type="entry name" value="PROTEIN RER1"/>
    <property type="match status" value="1"/>
</dbReference>
<evidence type="ECO:0000256" key="4">
    <source>
        <dbReference type="ARBA" id="ARBA00022989"/>
    </source>
</evidence>
<reference evidence="8" key="1">
    <citation type="submission" date="2021-01" db="EMBL/GenBank/DDBJ databases">
        <authorList>
            <person name="Kaushik A."/>
        </authorList>
    </citation>
    <scope>NUCLEOTIDE SEQUENCE</scope>
    <source>
        <strain evidence="8">AG2-2IIIB</strain>
    </source>
</reference>
<evidence type="ECO:0000256" key="1">
    <source>
        <dbReference type="ARBA" id="ARBA00004141"/>
    </source>
</evidence>
<comment type="caution">
    <text evidence="8">The sequence shown here is derived from an EMBL/GenBank/DDBJ whole genome shotgun (WGS) entry which is preliminary data.</text>
</comment>
<evidence type="ECO:0000313" key="8">
    <source>
        <dbReference type="EMBL" id="CAE6371027.1"/>
    </source>
</evidence>
<evidence type="ECO:0000256" key="3">
    <source>
        <dbReference type="ARBA" id="ARBA00022692"/>
    </source>
</evidence>
<dbReference type="Proteomes" id="UP000663843">
    <property type="component" value="Unassembled WGS sequence"/>
</dbReference>
<feature type="transmembrane region" description="Helical" evidence="7">
    <location>
        <begin position="168"/>
        <end position="186"/>
    </location>
</feature>
<evidence type="ECO:0000256" key="7">
    <source>
        <dbReference type="SAM" id="Phobius"/>
    </source>
</evidence>
<dbReference type="GO" id="GO:0006621">
    <property type="term" value="P:protein retention in ER lumen"/>
    <property type="evidence" value="ECO:0007669"/>
    <property type="project" value="TreeGrafter"/>
</dbReference>
<dbReference type="PANTHER" id="PTHR10743">
    <property type="entry name" value="PROTEIN RER1"/>
    <property type="match status" value="1"/>
</dbReference>
<comment type="subcellular location">
    <subcellularLocation>
        <location evidence="1">Membrane</location>
        <topology evidence="1">Multi-pass membrane protein</topology>
    </subcellularLocation>
</comment>
<keyword evidence="3 7" id="KW-0812">Transmembrane</keyword>
<sequence length="320" mass="37278">MMNDDGDQPPFTLPPALQPLEAQYLKYQRQYQQLVDRTTPHMLYRWLSTGGLIVLFLLRIVFAQGTSKRPLVCYAHAIYLLNLLLAFLQPKFDPSLAQDLRADEIEEGGEPETSVYENAYDGGGRRTGKDEEFRPFIRRLPEWQFWLSATRATVFAILATFFEAFDVPVYWPILVVYFFVLFGITMKRQIRHMIKYKYVPFDIGRKAKYGGNQVPGEGWDIDDTDLNAFDEDVLGASILFVWERIKLGLSIEQMNQALREEIVRHQNSIEFYRAKADYRDIQLKRLREQAYESSLSPAERNRIHEPVPECADSFQGSRVR</sequence>
<keyword evidence="4 7" id="KW-1133">Transmembrane helix</keyword>
<proteinExistence type="inferred from homology"/>
<feature type="region of interest" description="Disordered" evidence="6">
    <location>
        <begin position="295"/>
        <end position="320"/>
    </location>
</feature>
<feature type="transmembrane region" description="Helical" evidence="7">
    <location>
        <begin position="43"/>
        <end position="62"/>
    </location>
</feature>
<organism evidence="8 9">
    <name type="scientific">Rhizoctonia solani</name>
    <dbReference type="NCBI Taxonomy" id="456999"/>
    <lineage>
        <taxon>Eukaryota</taxon>
        <taxon>Fungi</taxon>
        <taxon>Dikarya</taxon>
        <taxon>Basidiomycota</taxon>
        <taxon>Agaricomycotina</taxon>
        <taxon>Agaricomycetes</taxon>
        <taxon>Cantharellales</taxon>
        <taxon>Ceratobasidiaceae</taxon>
        <taxon>Rhizoctonia</taxon>
    </lineage>
</organism>
<evidence type="ECO:0008006" key="10">
    <source>
        <dbReference type="Google" id="ProtNLM"/>
    </source>
</evidence>
<dbReference type="InterPro" id="IPR004932">
    <property type="entry name" value="Rer1"/>
</dbReference>